<organism evidence="2 3">
    <name type="scientific">Pseudooceanicola nanhaiensis</name>
    <dbReference type="NCBI Taxonomy" id="375761"/>
    <lineage>
        <taxon>Bacteria</taxon>
        <taxon>Pseudomonadati</taxon>
        <taxon>Pseudomonadota</taxon>
        <taxon>Alphaproteobacteria</taxon>
        <taxon>Rhodobacterales</taxon>
        <taxon>Paracoccaceae</taxon>
        <taxon>Pseudooceanicola</taxon>
    </lineage>
</organism>
<accession>A0A917WE50</accession>
<proteinExistence type="predicted"/>
<dbReference type="Pfam" id="PF20078">
    <property type="entry name" value="DUF6473"/>
    <property type="match status" value="1"/>
</dbReference>
<reference evidence="2" key="2">
    <citation type="submission" date="2020-09" db="EMBL/GenBank/DDBJ databases">
        <authorList>
            <person name="Sun Q."/>
            <person name="Zhou Y."/>
        </authorList>
    </citation>
    <scope>NUCLEOTIDE SEQUENCE</scope>
    <source>
        <strain evidence="2">CGMCC 1.6293</strain>
    </source>
</reference>
<evidence type="ECO:0000313" key="2">
    <source>
        <dbReference type="EMBL" id="GGL98880.1"/>
    </source>
</evidence>
<name>A0A917WE50_9RHOB</name>
<dbReference type="RefSeq" id="WP_028287986.1">
    <property type="nucleotide sequence ID" value="NZ_BMLF01000001.1"/>
</dbReference>
<protein>
    <recommendedName>
        <fullName evidence="1">DUF6473 domain-containing protein</fullName>
    </recommendedName>
</protein>
<gene>
    <name evidence="2" type="ORF">GCM10011534_21030</name>
</gene>
<comment type="caution">
    <text evidence="2">The sequence shown here is derived from an EMBL/GenBank/DDBJ whole genome shotgun (WGS) entry which is preliminary data.</text>
</comment>
<keyword evidence="3" id="KW-1185">Reference proteome</keyword>
<evidence type="ECO:0000313" key="3">
    <source>
        <dbReference type="Proteomes" id="UP000649829"/>
    </source>
</evidence>
<dbReference type="Proteomes" id="UP000649829">
    <property type="component" value="Unassembled WGS sequence"/>
</dbReference>
<dbReference type="EMBL" id="BMLF01000001">
    <property type="protein sequence ID" value="GGL98880.1"/>
    <property type="molecule type" value="Genomic_DNA"/>
</dbReference>
<evidence type="ECO:0000259" key="1">
    <source>
        <dbReference type="Pfam" id="PF20078"/>
    </source>
</evidence>
<dbReference type="InterPro" id="IPR045524">
    <property type="entry name" value="DUF6473"/>
</dbReference>
<sequence>MSFEKRSAAALDYFPCHYGRSRNLFRGPRKRMEGDYVAFLGGTDTYGRFVPRPFPALVEDRLGLPCVNFGWMNAGPDAFLNDEAVLAAAQGARAVVLQVPGAQNLTNRYYAVHPRRNDRFVEASELMRRLFPGVDFTEYHFTRHLLGALAAGHPERFAILKVELQAAWVARMGELIDRIGRPVLLVWFARRAPEPVGARGPEIGRDPLFVTAEMLAQIAPRPASVIDATASATALAAGTAGMVFADIEAPAAAELMGPAAHGEAAERIAAHLADMMALEG</sequence>
<dbReference type="AlphaFoldDB" id="A0A917WE50"/>
<reference evidence="2" key="1">
    <citation type="journal article" date="2014" name="Int. J. Syst. Evol. Microbiol.">
        <title>Complete genome sequence of Corynebacterium casei LMG S-19264T (=DSM 44701T), isolated from a smear-ripened cheese.</title>
        <authorList>
            <consortium name="US DOE Joint Genome Institute (JGI-PGF)"/>
            <person name="Walter F."/>
            <person name="Albersmeier A."/>
            <person name="Kalinowski J."/>
            <person name="Ruckert C."/>
        </authorList>
    </citation>
    <scope>NUCLEOTIDE SEQUENCE</scope>
    <source>
        <strain evidence="2">CGMCC 1.6293</strain>
    </source>
</reference>
<feature type="domain" description="DUF6473" evidence="1">
    <location>
        <begin position="1"/>
        <end position="276"/>
    </location>
</feature>